<feature type="domain" description="ThuA-like" evidence="1">
    <location>
        <begin position="40"/>
        <end position="214"/>
    </location>
</feature>
<evidence type="ECO:0000259" key="1">
    <source>
        <dbReference type="Pfam" id="PF06283"/>
    </source>
</evidence>
<accession>A0A7X0SUM3</accession>
<evidence type="ECO:0000313" key="3">
    <source>
        <dbReference type="Proteomes" id="UP000564644"/>
    </source>
</evidence>
<protein>
    <submittedName>
        <fullName evidence="2">ThuA domain-containing protein</fullName>
    </submittedName>
</protein>
<dbReference type="Pfam" id="PF06283">
    <property type="entry name" value="ThuA"/>
    <property type="match status" value="1"/>
</dbReference>
<dbReference type="RefSeq" id="WP_185131826.1">
    <property type="nucleotide sequence ID" value="NZ_JACJVO010000032.1"/>
</dbReference>
<proteinExistence type="predicted"/>
<dbReference type="Proteomes" id="UP000564644">
    <property type="component" value="Unassembled WGS sequence"/>
</dbReference>
<gene>
    <name evidence="2" type="ORF">H7C18_24970</name>
</gene>
<name>A0A7X0SUM3_9BACL</name>
<organism evidence="2 3">
    <name type="scientific">Cohnella zeiphila</name>
    <dbReference type="NCBI Taxonomy" id="2761120"/>
    <lineage>
        <taxon>Bacteria</taxon>
        <taxon>Bacillati</taxon>
        <taxon>Bacillota</taxon>
        <taxon>Bacilli</taxon>
        <taxon>Bacillales</taxon>
        <taxon>Paenibacillaceae</taxon>
        <taxon>Cohnella</taxon>
    </lineage>
</organism>
<evidence type="ECO:0000313" key="2">
    <source>
        <dbReference type="EMBL" id="MBB6734178.1"/>
    </source>
</evidence>
<dbReference type="AlphaFoldDB" id="A0A7X0SUM3"/>
<reference evidence="2 3" key="1">
    <citation type="submission" date="2020-08" db="EMBL/GenBank/DDBJ databases">
        <title>Cohnella phylogeny.</title>
        <authorList>
            <person name="Dunlap C."/>
        </authorList>
    </citation>
    <scope>NUCLEOTIDE SEQUENCE [LARGE SCALE GENOMIC DNA]</scope>
    <source>
        <strain evidence="2 3">CBP 2801</strain>
    </source>
</reference>
<comment type="caution">
    <text evidence="2">The sequence shown here is derived from an EMBL/GenBank/DDBJ whole genome shotgun (WGS) entry which is preliminary data.</text>
</comment>
<dbReference type="SUPFAM" id="SSF52317">
    <property type="entry name" value="Class I glutamine amidotransferase-like"/>
    <property type="match status" value="1"/>
</dbReference>
<dbReference type="EMBL" id="JACJVO010000032">
    <property type="protein sequence ID" value="MBB6734178.1"/>
    <property type="molecule type" value="Genomic_DNA"/>
</dbReference>
<keyword evidence="3" id="KW-1185">Reference proteome</keyword>
<sequence length="217" mass="24513">MKRIVAIVGDYYHDESLARESLVKAFEAIPPDEERALEFVGTKDMVRVLEERPDAVVLFKENRLNPQDEKVELWMDEAVSSAIASYVREGGAWLAWHAGLASYPEEYEYVKMLRGFFLSHPAQNKPVRYVPVHTEAAGRSGEALGFVDEHYFVSCDENDTEVFLRSESEDGSSIAGWRHAYGKGKVLCLTPAHRREGLLDPSFLKLLGGCLEWCATR</sequence>
<dbReference type="InterPro" id="IPR029062">
    <property type="entry name" value="Class_I_gatase-like"/>
</dbReference>
<dbReference type="InterPro" id="IPR029010">
    <property type="entry name" value="ThuA-like"/>
</dbReference>
<dbReference type="Gene3D" id="3.40.50.880">
    <property type="match status" value="1"/>
</dbReference>